<proteinExistence type="predicted"/>
<evidence type="ECO:0000313" key="2">
    <source>
        <dbReference type="EMBL" id="MBL4916793.1"/>
    </source>
</evidence>
<reference evidence="2" key="1">
    <citation type="submission" date="2021-01" db="EMBL/GenBank/DDBJ databases">
        <title>Tabrizicola alba sp. nov. a motile alkaliphilic bacterium isolated from a soda lake.</title>
        <authorList>
            <person name="Szuroczki S."/>
            <person name="Abbaszade G."/>
            <person name="Schumann P."/>
            <person name="Toth E."/>
        </authorList>
    </citation>
    <scope>NUCLEOTIDE SEQUENCE</scope>
    <source>
        <strain evidence="2">DMG-N-6</strain>
    </source>
</reference>
<dbReference type="InterPro" id="IPR038404">
    <property type="entry name" value="TRAP_DctP_sf"/>
</dbReference>
<dbReference type="Gene3D" id="3.40.190.170">
    <property type="entry name" value="Bacterial extracellular solute-binding protein, family 7"/>
    <property type="match status" value="1"/>
</dbReference>
<dbReference type="EMBL" id="JAESVN010000002">
    <property type="protein sequence ID" value="MBL4916793.1"/>
    <property type="molecule type" value="Genomic_DNA"/>
</dbReference>
<dbReference type="Proteomes" id="UP000648908">
    <property type="component" value="Unassembled WGS sequence"/>
</dbReference>
<accession>A0A8K0V7I0</accession>
<evidence type="ECO:0000256" key="1">
    <source>
        <dbReference type="ARBA" id="ARBA00004196"/>
    </source>
</evidence>
<dbReference type="AlphaFoldDB" id="A0A8K0V7I0"/>
<keyword evidence="3" id="KW-1185">Reference proteome</keyword>
<dbReference type="RefSeq" id="WP_202687605.1">
    <property type="nucleotide sequence ID" value="NZ_JAESVN010000002.1"/>
</dbReference>
<evidence type="ECO:0000313" key="3">
    <source>
        <dbReference type="Proteomes" id="UP000648908"/>
    </source>
</evidence>
<name>A0A8K0V7I0_9RHOB</name>
<sequence length="70" mass="7517">MELSGLFDAISTRSVDMGYTAAYYNFGKGPAFALRAAIPFGMNTRGQSARLCEGCGLECGNEFLAGYNMM</sequence>
<protein>
    <submittedName>
        <fullName evidence="2">Uncharacterized protein</fullName>
    </submittedName>
</protein>
<comment type="caution">
    <text evidence="2">The sequence shown here is derived from an EMBL/GenBank/DDBJ whole genome shotgun (WGS) entry which is preliminary data.</text>
</comment>
<dbReference type="GO" id="GO:0030313">
    <property type="term" value="C:cell envelope"/>
    <property type="evidence" value="ECO:0007669"/>
    <property type="project" value="UniProtKB-SubCell"/>
</dbReference>
<gene>
    <name evidence="2" type="ORF">JL811_06115</name>
</gene>
<organism evidence="2 3">
    <name type="scientific">Szabonella alba</name>
    <dbReference type="NCBI Taxonomy" id="2804194"/>
    <lineage>
        <taxon>Bacteria</taxon>
        <taxon>Pseudomonadati</taxon>
        <taxon>Pseudomonadota</taxon>
        <taxon>Alphaproteobacteria</taxon>
        <taxon>Rhodobacterales</taxon>
        <taxon>Paracoccaceae</taxon>
        <taxon>Szabonella</taxon>
    </lineage>
</organism>
<comment type="subcellular location">
    <subcellularLocation>
        <location evidence="1">Cell envelope</location>
    </subcellularLocation>
</comment>